<reference evidence="8" key="1">
    <citation type="submission" date="2018-12" db="EMBL/GenBank/DDBJ databases">
        <title>Bacillus chawlae sp. nov., Bacillus glennii sp. nov., and Bacillus saganii sp. nov. Isolated from the Vehicle Assembly Building at Kennedy Space Center where the Viking Spacecraft were Assembled.</title>
        <authorList>
            <person name="Seuylemezian A."/>
            <person name="Vaishampayan P."/>
        </authorList>
    </citation>
    <scope>NUCLEOTIDE SEQUENCE [LARGE SCALE GENOMIC DNA]</scope>
    <source>
        <strain evidence="8">DSM 13966</strain>
    </source>
</reference>
<evidence type="ECO:0000256" key="2">
    <source>
        <dbReference type="ARBA" id="ARBA00023015"/>
    </source>
</evidence>
<dbReference type="SUPFAM" id="SSF88659">
    <property type="entry name" value="Sigma3 and sigma4 domains of RNA polymerase sigma factors"/>
    <property type="match status" value="1"/>
</dbReference>
<dbReference type="EMBL" id="RSFW01000019">
    <property type="protein sequence ID" value="RSD25595.1"/>
    <property type="molecule type" value="Genomic_DNA"/>
</dbReference>
<keyword evidence="3" id="KW-0731">Sigma factor</keyword>
<dbReference type="PANTHER" id="PTHR43133:SF60">
    <property type="entry name" value="RNA POLYMERASE SIGMA FACTOR SIGV"/>
    <property type="match status" value="1"/>
</dbReference>
<dbReference type="Gene3D" id="1.10.1740.10">
    <property type="match status" value="1"/>
</dbReference>
<dbReference type="SUPFAM" id="SSF88946">
    <property type="entry name" value="Sigma2 domain of RNA polymerase sigma factors"/>
    <property type="match status" value="1"/>
</dbReference>
<sequence>MKEQQVMQWYELYYKDIYRFIFYMLGDRECCEDFVHDTFLRAYMAFDRFEHRSNIKTWLFSIAKHIVMDEIRRRKRRKVLSLFSSEHDFASPFNVEEYIENKETIEFMLEAIQKLKPDYRLVITLKKIEECSTKEIAEILGWSETKIRKTLSRGLTTLKKMNAMEGGGHFEQTF</sequence>
<name>A0A427TML2_9BACI</name>
<dbReference type="PANTHER" id="PTHR43133">
    <property type="entry name" value="RNA POLYMERASE ECF-TYPE SIGMA FACTO"/>
    <property type="match status" value="1"/>
</dbReference>
<proteinExistence type="inferred from homology"/>
<dbReference type="InterPro" id="IPR039425">
    <property type="entry name" value="RNA_pol_sigma-70-like"/>
</dbReference>
<dbReference type="OrthoDB" id="306910at2"/>
<dbReference type="GO" id="GO:0006352">
    <property type="term" value="P:DNA-templated transcription initiation"/>
    <property type="evidence" value="ECO:0007669"/>
    <property type="project" value="InterPro"/>
</dbReference>
<dbReference type="NCBIfam" id="TIGR02937">
    <property type="entry name" value="sigma70-ECF"/>
    <property type="match status" value="1"/>
</dbReference>
<evidence type="ECO:0000313" key="7">
    <source>
        <dbReference type="EMBL" id="RSD25595.1"/>
    </source>
</evidence>
<comment type="similarity">
    <text evidence="1">Belongs to the sigma-70 factor family. ECF subfamily.</text>
</comment>
<dbReference type="GO" id="GO:0003677">
    <property type="term" value="F:DNA binding"/>
    <property type="evidence" value="ECO:0007669"/>
    <property type="project" value="InterPro"/>
</dbReference>
<feature type="domain" description="RNA polymerase sigma factor 70 region 4 type 2" evidence="6">
    <location>
        <begin position="109"/>
        <end position="158"/>
    </location>
</feature>
<dbReference type="GO" id="GO:0016987">
    <property type="term" value="F:sigma factor activity"/>
    <property type="evidence" value="ECO:0007669"/>
    <property type="project" value="UniProtKB-KW"/>
</dbReference>
<evidence type="ECO:0000256" key="4">
    <source>
        <dbReference type="ARBA" id="ARBA00023163"/>
    </source>
</evidence>
<dbReference type="InterPro" id="IPR007627">
    <property type="entry name" value="RNA_pol_sigma70_r2"/>
</dbReference>
<feature type="domain" description="RNA polymerase sigma-70 region 2" evidence="5">
    <location>
        <begin position="10"/>
        <end position="77"/>
    </location>
</feature>
<dbReference type="InterPro" id="IPR036388">
    <property type="entry name" value="WH-like_DNA-bd_sf"/>
</dbReference>
<comment type="caution">
    <text evidence="7">The sequence shown here is derived from an EMBL/GenBank/DDBJ whole genome shotgun (WGS) entry which is preliminary data.</text>
</comment>
<organism evidence="7 8">
    <name type="scientific">Mesobacillus subterraneus</name>
    <dbReference type="NCBI Taxonomy" id="285983"/>
    <lineage>
        <taxon>Bacteria</taxon>
        <taxon>Bacillati</taxon>
        <taxon>Bacillota</taxon>
        <taxon>Bacilli</taxon>
        <taxon>Bacillales</taxon>
        <taxon>Bacillaceae</taxon>
        <taxon>Mesobacillus</taxon>
    </lineage>
</organism>
<dbReference type="InterPro" id="IPR014284">
    <property type="entry name" value="RNA_pol_sigma-70_dom"/>
</dbReference>
<evidence type="ECO:0000256" key="3">
    <source>
        <dbReference type="ARBA" id="ARBA00023082"/>
    </source>
</evidence>
<dbReference type="Pfam" id="PF08281">
    <property type="entry name" value="Sigma70_r4_2"/>
    <property type="match status" value="1"/>
</dbReference>
<dbReference type="InterPro" id="IPR013249">
    <property type="entry name" value="RNA_pol_sigma70_r4_t2"/>
</dbReference>
<gene>
    <name evidence="7" type="ORF">EJA10_17185</name>
</gene>
<evidence type="ECO:0000313" key="8">
    <source>
        <dbReference type="Proteomes" id="UP000279911"/>
    </source>
</evidence>
<dbReference type="InterPro" id="IPR013325">
    <property type="entry name" value="RNA_pol_sigma_r2"/>
</dbReference>
<evidence type="ECO:0000259" key="6">
    <source>
        <dbReference type="Pfam" id="PF08281"/>
    </source>
</evidence>
<dbReference type="Gene3D" id="1.10.10.10">
    <property type="entry name" value="Winged helix-like DNA-binding domain superfamily/Winged helix DNA-binding domain"/>
    <property type="match status" value="1"/>
</dbReference>
<accession>A0A427TML2</accession>
<dbReference type="CDD" id="cd06171">
    <property type="entry name" value="Sigma70_r4"/>
    <property type="match status" value="1"/>
</dbReference>
<evidence type="ECO:0000259" key="5">
    <source>
        <dbReference type="Pfam" id="PF04542"/>
    </source>
</evidence>
<evidence type="ECO:0000256" key="1">
    <source>
        <dbReference type="ARBA" id="ARBA00010641"/>
    </source>
</evidence>
<keyword evidence="4" id="KW-0804">Transcription</keyword>
<dbReference type="InterPro" id="IPR013324">
    <property type="entry name" value="RNA_pol_sigma_r3/r4-like"/>
</dbReference>
<protein>
    <submittedName>
        <fullName evidence="7">RNA polymerase sigma factor</fullName>
    </submittedName>
</protein>
<dbReference type="Pfam" id="PF04542">
    <property type="entry name" value="Sigma70_r2"/>
    <property type="match status" value="1"/>
</dbReference>
<dbReference type="Proteomes" id="UP000279911">
    <property type="component" value="Unassembled WGS sequence"/>
</dbReference>
<dbReference type="AlphaFoldDB" id="A0A427TML2"/>
<keyword evidence="2" id="KW-0805">Transcription regulation</keyword>